<sequence>MATDISGSHPRNYVTQVGSAAWQSVTRLVRTPSHSRRAEARRALALRWLGLAVLTALTIGILMVAADVAAIKLMPVRGTASLWPLRWFTELGKSTYVLWALAGGLIIILLMLPRLAGISRQVLIAFGVRVQYIFFSVLTAVLCAELLKYIIGRSRPFVGGEANAFYFSHFAGNPAFESLPSGHATTAFALAFAVSAVWRKATLVMLVYAVLICISRVILLAHHPSDVVGGALTGVICAMFVRYWFAARRLGFSIGRDGSIEPLAGPSGASLKRVAREALAP</sequence>
<evidence type="ECO:0000256" key="3">
    <source>
        <dbReference type="ARBA" id="ARBA00022692"/>
    </source>
</evidence>
<dbReference type="AlphaFoldDB" id="A0A840N2X3"/>
<evidence type="ECO:0000256" key="2">
    <source>
        <dbReference type="ARBA" id="ARBA00022475"/>
    </source>
</evidence>
<feature type="transmembrane region" description="Helical" evidence="7">
    <location>
        <begin position="227"/>
        <end position="245"/>
    </location>
</feature>
<evidence type="ECO:0000313" key="10">
    <source>
        <dbReference type="Proteomes" id="UP000521227"/>
    </source>
</evidence>
<dbReference type="Pfam" id="PF01569">
    <property type="entry name" value="PAP2"/>
    <property type="match status" value="1"/>
</dbReference>
<feature type="transmembrane region" description="Helical" evidence="7">
    <location>
        <begin position="203"/>
        <end position="221"/>
    </location>
</feature>
<feature type="transmembrane region" description="Helical" evidence="7">
    <location>
        <begin position="132"/>
        <end position="151"/>
    </location>
</feature>
<dbReference type="GO" id="GO:0050380">
    <property type="term" value="F:undecaprenyl-diphosphatase activity"/>
    <property type="evidence" value="ECO:0007669"/>
    <property type="project" value="UniProtKB-EC"/>
</dbReference>
<dbReference type="EC" id="3.6.1.27" evidence="9"/>
<dbReference type="InterPro" id="IPR000326">
    <property type="entry name" value="PAP2/HPO"/>
</dbReference>
<dbReference type="SUPFAM" id="SSF48317">
    <property type="entry name" value="Acid phosphatase/Vanadium-dependent haloperoxidase"/>
    <property type="match status" value="1"/>
</dbReference>
<gene>
    <name evidence="9" type="ORF">HNQ36_001030</name>
</gene>
<dbReference type="EMBL" id="JACHIJ010000002">
    <property type="protein sequence ID" value="MBB5051076.1"/>
    <property type="molecule type" value="Genomic_DNA"/>
</dbReference>
<evidence type="ECO:0000256" key="4">
    <source>
        <dbReference type="ARBA" id="ARBA00022801"/>
    </source>
</evidence>
<dbReference type="PANTHER" id="PTHR14969">
    <property type="entry name" value="SPHINGOSINE-1-PHOSPHATE PHOSPHOHYDROLASE"/>
    <property type="match status" value="1"/>
</dbReference>
<evidence type="ECO:0000256" key="6">
    <source>
        <dbReference type="ARBA" id="ARBA00023136"/>
    </source>
</evidence>
<evidence type="ECO:0000256" key="5">
    <source>
        <dbReference type="ARBA" id="ARBA00022989"/>
    </source>
</evidence>
<protein>
    <submittedName>
        <fullName evidence="9">Undecaprenyl-diphosphatase</fullName>
        <ecNumber evidence="9">3.6.1.27</ecNumber>
    </submittedName>
</protein>
<keyword evidence="5 7" id="KW-1133">Transmembrane helix</keyword>
<organism evidence="9 10">
    <name type="scientific">Afipia massiliensis</name>
    <dbReference type="NCBI Taxonomy" id="211460"/>
    <lineage>
        <taxon>Bacteria</taxon>
        <taxon>Pseudomonadati</taxon>
        <taxon>Pseudomonadota</taxon>
        <taxon>Alphaproteobacteria</taxon>
        <taxon>Hyphomicrobiales</taxon>
        <taxon>Nitrobacteraceae</taxon>
        <taxon>Afipia</taxon>
    </lineage>
</organism>
<comment type="caution">
    <text evidence="9">The sequence shown here is derived from an EMBL/GenBank/DDBJ whole genome shotgun (WGS) entry which is preliminary data.</text>
</comment>
<dbReference type="PANTHER" id="PTHR14969:SF62">
    <property type="entry name" value="DECAPRENYLPHOSPHORYL-5-PHOSPHORIBOSE PHOSPHATASE RV3807C-RELATED"/>
    <property type="match status" value="1"/>
</dbReference>
<name>A0A840N2X3_9BRAD</name>
<dbReference type="RefSeq" id="WP_184082866.1">
    <property type="nucleotide sequence ID" value="NZ_JACHIJ010000002.1"/>
</dbReference>
<feature type="transmembrane region" description="Helical" evidence="7">
    <location>
        <begin position="94"/>
        <end position="112"/>
    </location>
</feature>
<reference evidence="9 10" key="1">
    <citation type="submission" date="2020-08" db="EMBL/GenBank/DDBJ databases">
        <title>Genomic Encyclopedia of Type Strains, Phase IV (KMG-IV): sequencing the most valuable type-strain genomes for metagenomic binning, comparative biology and taxonomic classification.</title>
        <authorList>
            <person name="Goeker M."/>
        </authorList>
    </citation>
    <scope>NUCLEOTIDE SEQUENCE [LARGE SCALE GENOMIC DNA]</scope>
    <source>
        <strain evidence="9 10">DSM 17498</strain>
    </source>
</reference>
<proteinExistence type="predicted"/>
<feature type="transmembrane region" description="Helical" evidence="7">
    <location>
        <begin position="181"/>
        <end position="198"/>
    </location>
</feature>
<keyword evidence="4 9" id="KW-0378">Hydrolase</keyword>
<evidence type="ECO:0000256" key="1">
    <source>
        <dbReference type="ARBA" id="ARBA00004651"/>
    </source>
</evidence>
<keyword evidence="6 7" id="KW-0472">Membrane</keyword>
<evidence type="ECO:0000313" key="9">
    <source>
        <dbReference type="EMBL" id="MBB5051076.1"/>
    </source>
</evidence>
<comment type="subcellular location">
    <subcellularLocation>
        <location evidence="1">Cell membrane</location>
        <topology evidence="1">Multi-pass membrane protein</topology>
    </subcellularLocation>
</comment>
<dbReference type="Proteomes" id="UP000521227">
    <property type="component" value="Unassembled WGS sequence"/>
</dbReference>
<evidence type="ECO:0000256" key="7">
    <source>
        <dbReference type="SAM" id="Phobius"/>
    </source>
</evidence>
<keyword evidence="3 7" id="KW-0812">Transmembrane</keyword>
<dbReference type="SMART" id="SM00014">
    <property type="entry name" value="acidPPc"/>
    <property type="match status" value="1"/>
</dbReference>
<dbReference type="GO" id="GO:0005886">
    <property type="term" value="C:plasma membrane"/>
    <property type="evidence" value="ECO:0007669"/>
    <property type="project" value="UniProtKB-SubCell"/>
</dbReference>
<accession>A0A840N2X3</accession>
<feature type="transmembrane region" description="Helical" evidence="7">
    <location>
        <begin position="45"/>
        <end position="74"/>
    </location>
</feature>
<dbReference type="InterPro" id="IPR036938">
    <property type="entry name" value="PAP2/HPO_sf"/>
</dbReference>
<feature type="domain" description="Phosphatidic acid phosphatase type 2/haloperoxidase" evidence="8">
    <location>
        <begin position="128"/>
        <end position="242"/>
    </location>
</feature>
<keyword evidence="2" id="KW-1003">Cell membrane</keyword>
<dbReference type="Gene3D" id="1.20.144.10">
    <property type="entry name" value="Phosphatidic acid phosphatase type 2/haloperoxidase"/>
    <property type="match status" value="1"/>
</dbReference>
<evidence type="ECO:0000259" key="8">
    <source>
        <dbReference type="SMART" id="SM00014"/>
    </source>
</evidence>